<dbReference type="EMBL" id="AALD02000001">
    <property type="protein sequence ID" value="EEQ12316.1"/>
    <property type="molecule type" value="Genomic_DNA"/>
</dbReference>
<dbReference type="Proteomes" id="UP000003027">
    <property type="component" value="Unassembled WGS sequence"/>
</dbReference>
<keyword evidence="2" id="KW-1185">Reference proteome</keyword>
<protein>
    <submittedName>
        <fullName evidence="1">Uncharacterized protein</fullName>
    </submittedName>
</protein>
<organism evidence="1 2">
    <name type="scientific">Yersinia mollaretii (strain ATCC 43969 / DSM 18520 / CIP 103324 / CNY 7263 / WAIP 204)</name>
    <dbReference type="NCBI Taxonomy" id="349967"/>
    <lineage>
        <taxon>Bacteria</taxon>
        <taxon>Pseudomonadati</taxon>
        <taxon>Pseudomonadota</taxon>
        <taxon>Gammaproteobacteria</taxon>
        <taxon>Enterobacterales</taxon>
        <taxon>Yersiniaceae</taxon>
        <taxon>Yersinia</taxon>
    </lineage>
</organism>
<sequence>MQLNVVRREIVLFRFGVTTTDVLFANTEFSLLLVSDYL</sequence>
<name>A0ABM9YE97_YERMW</name>
<evidence type="ECO:0000313" key="1">
    <source>
        <dbReference type="EMBL" id="EEQ12316.1"/>
    </source>
</evidence>
<accession>A0ABM9YE97</accession>
<gene>
    <name evidence="1" type="ORF">ymoll0001_9850</name>
</gene>
<reference evidence="1" key="1">
    <citation type="submission" date="2008-12" db="EMBL/GenBank/DDBJ databases">
        <title>Annotation of the Yersinia mollaretii ATCC 43969 genome.</title>
        <authorList>
            <person name="Read T.D."/>
            <person name="Akmal A."/>
            <person name="Bishop-Lilly K."/>
            <person name="Chen P.E."/>
            <person name="Cook C."/>
            <person name="Kiley M.P."/>
            <person name="Lentz S."/>
            <person name="Mateczun A."/>
            <person name="Nagarajan N."/>
            <person name="Nolan N."/>
            <person name="Osborne B.I."/>
            <person name="Pop M."/>
            <person name="Sozhamannan S."/>
            <person name="Stewart A.C."/>
            <person name="Sulakvelidze A."/>
            <person name="Thomason B."/>
            <person name="Willner K."/>
            <person name="Zwick M.E."/>
        </authorList>
    </citation>
    <scope>NUCLEOTIDE SEQUENCE [LARGE SCALE GENOMIC DNA]</scope>
    <source>
        <strain evidence="1">ATCC 43969</strain>
    </source>
</reference>
<comment type="caution">
    <text evidence="1">The sequence shown here is derived from an EMBL/GenBank/DDBJ whole genome shotgun (WGS) entry which is preliminary data.</text>
</comment>
<proteinExistence type="predicted"/>
<evidence type="ECO:0000313" key="2">
    <source>
        <dbReference type="Proteomes" id="UP000003027"/>
    </source>
</evidence>